<keyword evidence="2" id="KW-0694">RNA-binding</keyword>
<keyword evidence="1" id="KW-0863">Zinc-finger</keyword>
<dbReference type="PROSITE" id="PS50158">
    <property type="entry name" value="ZF_CCHC"/>
    <property type="match status" value="1"/>
</dbReference>
<evidence type="ECO:0000259" key="5">
    <source>
        <dbReference type="PROSITE" id="PS50158"/>
    </source>
</evidence>
<dbReference type="AlphaFoldDB" id="A0ABC8RDX7"/>
<dbReference type="InterPro" id="IPR001878">
    <property type="entry name" value="Znf_CCHC"/>
</dbReference>
<dbReference type="PROSITE" id="PS51257">
    <property type="entry name" value="PROKAR_LIPOPROTEIN"/>
    <property type="match status" value="1"/>
</dbReference>
<dbReference type="GO" id="GO:0008270">
    <property type="term" value="F:zinc ion binding"/>
    <property type="evidence" value="ECO:0007669"/>
    <property type="project" value="UniProtKB-KW"/>
</dbReference>
<dbReference type="Proteomes" id="UP001642360">
    <property type="component" value="Unassembled WGS sequence"/>
</dbReference>
<keyword evidence="7" id="KW-1185">Reference proteome</keyword>
<dbReference type="InterPro" id="IPR035979">
    <property type="entry name" value="RBD_domain_sf"/>
</dbReference>
<keyword evidence="1" id="KW-0479">Metal-binding</keyword>
<dbReference type="PANTHER" id="PTHR48031">
    <property type="entry name" value="SRA STEM-LOOP-INTERACTING RNA-BINDING PROTEIN, MITOCHONDRIAL"/>
    <property type="match status" value="1"/>
</dbReference>
<dbReference type="SMART" id="SM00343">
    <property type="entry name" value="ZnF_C2HC"/>
    <property type="match status" value="1"/>
</dbReference>
<gene>
    <name evidence="6" type="ORF">ILEXP_LOCUS10684</name>
</gene>
<dbReference type="PROSITE" id="PS50102">
    <property type="entry name" value="RRM"/>
    <property type="match status" value="1"/>
</dbReference>
<dbReference type="SUPFAM" id="SSF54928">
    <property type="entry name" value="RNA-binding domain, RBD"/>
    <property type="match status" value="1"/>
</dbReference>
<sequence>MTMRSFLPIKLKSLYWEISLNKQISMMICIALSCNMDPSWLHGADRVVTFCHLLVMMERDTGRPRGFGFITFADRRGMEDAIREMHGRELDGRVISVNKAQPKLDGEDPGYGYDREHVSGGRDSYRGGDKTVGRSDCFKCGRPGHFARECPSGGGGGGRFSSQSRFGGSAVHGDRPRVDRFDDRYDGGRFGDRERMDSRDSRYGSRDRYADNRYPLGGDRFAGDRYMDRGPQNGYGKDRGYSRDGDLRAAGDTYGSGGPARHDRGSYRDRPAPYDRPRRGGGRPPSFDRY</sequence>
<comment type="caution">
    <text evidence="6">The sequence shown here is derived from an EMBL/GenBank/DDBJ whole genome shotgun (WGS) entry which is preliminary data.</text>
</comment>
<dbReference type="InterPro" id="IPR000504">
    <property type="entry name" value="RRM_dom"/>
</dbReference>
<reference evidence="6 7" key="1">
    <citation type="submission" date="2024-02" db="EMBL/GenBank/DDBJ databases">
        <authorList>
            <person name="Vignale AGUSTIN F."/>
            <person name="Sosa J E."/>
            <person name="Modenutti C."/>
        </authorList>
    </citation>
    <scope>NUCLEOTIDE SEQUENCE [LARGE SCALE GENOMIC DNA]</scope>
</reference>
<dbReference type="GO" id="GO:0003723">
    <property type="term" value="F:RNA binding"/>
    <property type="evidence" value="ECO:0007669"/>
    <property type="project" value="UniProtKB-UniRule"/>
</dbReference>
<dbReference type="Gene3D" id="3.30.70.330">
    <property type="match status" value="1"/>
</dbReference>
<protein>
    <recommendedName>
        <fullName evidence="8">Glycine-rich RNA-binding protein RZ1C</fullName>
    </recommendedName>
</protein>
<dbReference type="EMBL" id="CAUOFW020001273">
    <property type="protein sequence ID" value="CAK9142987.1"/>
    <property type="molecule type" value="Genomic_DNA"/>
</dbReference>
<evidence type="ECO:0000256" key="1">
    <source>
        <dbReference type="PROSITE-ProRule" id="PRU00047"/>
    </source>
</evidence>
<evidence type="ECO:0000259" key="4">
    <source>
        <dbReference type="PROSITE" id="PS50102"/>
    </source>
</evidence>
<organism evidence="6 7">
    <name type="scientific">Ilex paraguariensis</name>
    <name type="common">yerba mate</name>
    <dbReference type="NCBI Taxonomy" id="185542"/>
    <lineage>
        <taxon>Eukaryota</taxon>
        <taxon>Viridiplantae</taxon>
        <taxon>Streptophyta</taxon>
        <taxon>Embryophyta</taxon>
        <taxon>Tracheophyta</taxon>
        <taxon>Spermatophyta</taxon>
        <taxon>Magnoliopsida</taxon>
        <taxon>eudicotyledons</taxon>
        <taxon>Gunneridae</taxon>
        <taxon>Pentapetalae</taxon>
        <taxon>asterids</taxon>
        <taxon>campanulids</taxon>
        <taxon>Aquifoliales</taxon>
        <taxon>Aquifoliaceae</taxon>
        <taxon>Ilex</taxon>
    </lineage>
</organism>
<evidence type="ECO:0000256" key="3">
    <source>
        <dbReference type="SAM" id="MobiDB-lite"/>
    </source>
</evidence>
<dbReference type="Pfam" id="PF00076">
    <property type="entry name" value="RRM_1"/>
    <property type="match status" value="1"/>
</dbReference>
<dbReference type="PANTHER" id="PTHR48031:SF2">
    <property type="entry name" value="RNA-BINDING PROTEIN 4"/>
    <property type="match status" value="1"/>
</dbReference>
<name>A0ABC8RDX7_9AQUA</name>
<feature type="compositionally biased region" description="Low complexity" evidence="3">
    <location>
        <begin position="160"/>
        <end position="169"/>
    </location>
</feature>
<dbReference type="InterPro" id="IPR036875">
    <property type="entry name" value="Znf_CCHC_sf"/>
</dbReference>
<keyword evidence="1" id="KW-0862">Zinc</keyword>
<dbReference type="SMART" id="SM00360">
    <property type="entry name" value="RRM"/>
    <property type="match status" value="1"/>
</dbReference>
<feature type="compositionally biased region" description="Basic and acidic residues" evidence="3">
    <location>
        <begin position="236"/>
        <end position="249"/>
    </location>
</feature>
<feature type="region of interest" description="Disordered" evidence="3">
    <location>
        <begin position="150"/>
        <end position="290"/>
    </location>
</feature>
<evidence type="ECO:0008006" key="8">
    <source>
        <dbReference type="Google" id="ProtNLM"/>
    </source>
</evidence>
<dbReference type="InterPro" id="IPR012677">
    <property type="entry name" value="Nucleotide-bd_a/b_plait_sf"/>
</dbReference>
<dbReference type="Gene3D" id="4.10.60.10">
    <property type="entry name" value="Zinc finger, CCHC-type"/>
    <property type="match status" value="1"/>
</dbReference>
<accession>A0ABC8RDX7</accession>
<feature type="domain" description="CCHC-type" evidence="5">
    <location>
        <begin position="137"/>
        <end position="152"/>
    </location>
</feature>
<feature type="compositionally biased region" description="Basic and acidic residues" evidence="3">
    <location>
        <begin position="172"/>
        <end position="211"/>
    </location>
</feature>
<feature type="domain" description="RRM" evidence="4">
    <location>
        <begin position="55"/>
        <end position="102"/>
    </location>
</feature>
<feature type="compositionally biased region" description="Basic and acidic residues" evidence="3">
    <location>
        <begin position="260"/>
        <end position="278"/>
    </location>
</feature>
<evidence type="ECO:0000313" key="7">
    <source>
        <dbReference type="Proteomes" id="UP001642360"/>
    </source>
</evidence>
<evidence type="ECO:0000313" key="6">
    <source>
        <dbReference type="EMBL" id="CAK9142987.1"/>
    </source>
</evidence>
<feature type="compositionally biased region" description="Basic and acidic residues" evidence="3">
    <location>
        <begin position="113"/>
        <end position="126"/>
    </location>
</feature>
<dbReference type="SUPFAM" id="SSF57756">
    <property type="entry name" value="Retrovirus zinc finger-like domains"/>
    <property type="match status" value="1"/>
</dbReference>
<feature type="region of interest" description="Disordered" evidence="3">
    <location>
        <begin position="105"/>
        <end position="126"/>
    </location>
</feature>
<evidence type="ECO:0000256" key="2">
    <source>
        <dbReference type="PROSITE-ProRule" id="PRU00176"/>
    </source>
</evidence>
<dbReference type="Pfam" id="PF00098">
    <property type="entry name" value="zf-CCHC"/>
    <property type="match status" value="1"/>
</dbReference>
<proteinExistence type="predicted"/>